<dbReference type="Proteomes" id="UP000310636">
    <property type="component" value="Unassembled WGS sequence"/>
</dbReference>
<organism evidence="1 2">
    <name type="scientific">Cohnella fermenti</name>
    <dbReference type="NCBI Taxonomy" id="2565925"/>
    <lineage>
        <taxon>Bacteria</taxon>
        <taxon>Bacillati</taxon>
        <taxon>Bacillota</taxon>
        <taxon>Bacilli</taxon>
        <taxon>Bacillales</taxon>
        <taxon>Paenibacillaceae</taxon>
        <taxon>Cohnella</taxon>
    </lineage>
</organism>
<protein>
    <submittedName>
        <fullName evidence="1">Uncharacterized protein</fullName>
    </submittedName>
</protein>
<dbReference type="OrthoDB" id="2608983at2"/>
<evidence type="ECO:0000313" key="2">
    <source>
        <dbReference type="Proteomes" id="UP000310636"/>
    </source>
</evidence>
<gene>
    <name evidence="1" type="ORF">E6C55_30080</name>
</gene>
<reference evidence="1 2" key="1">
    <citation type="submission" date="2019-04" db="EMBL/GenBank/DDBJ databases">
        <title>Cohnella sp. nov. isolated from preserved vegetables.</title>
        <authorList>
            <person name="Lin S.-Y."/>
            <person name="Hung M.-H."/>
            <person name="Young C.-C."/>
        </authorList>
    </citation>
    <scope>NUCLEOTIDE SEQUENCE [LARGE SCALE GENOMIC DNA]</scope>
    <source>
        <strain evidence="1 2">CC-MHH1044</strain>
    </source>
</reference>
<dbReference type="RefSeq" id="WP_136373536.1">
    <property type="nucleotide sequence ID" value="NZ_SSOB01000059.1"/>
</dbReference>
<comment type="caution">
    <text evidence="1">The sequence shown here is derived from an EMBL/GenBank/DDBJ whole genome shotgun (WGS) entry which is preliminary data.</text>
</comment>
<keyword evidence="2" id="KW-1185">Reference proteome</keyword>
<dbReference type="EMBL" id="SSOB01000059">
    <property type="protein sequence ID" value="THF73272.1"/>
    <property type="molecule type" value="Genomic_DNA"/>
</dbReference>
<evidence type="ECO:0000313" key="1">
    <source>
        <dbReference type="EMBL" id="THF73272.1"/>
    </source>
</evidence>
<proteinExistence type="predicted"/>
<sequence>MEASFFHSDAKQVIRTHLTPRTRSTIRNIVGQAYILTDESIKHTPMLNWELGQAHIGYLRNLAVGYLFQHQINQGNLSMSYTFEHNRTKTYKYLVLTHNNVKMTFSQVDSKYKTARPAYFRDKLQAVNQGTMYFPDIDGDLLLSLDEVYLLLTYSRGGNAPNFINIGFPNLWRERINLMDEPTLVESSNELEKEEVITPEQLIEFRNFVTEVEGLGN</sequence>
<accession>A0A4V3WDS6</accession>
<name>A0A4V3WDS6_9BACL</name>
<dbReference type="AlphaFoldDB" id="A0A4V3WDS6"/>